<accession>A0AAW0FQN5</accession>
<feature type="compositionally biased region" description="Basic and acidic residues" evidence="1">
    <location>
        <begin position="141"/>
        <end position="160"/>
    </location>
</feature>
<feature type="region of interest" description="Disordered" evidence="1">
    <location>
        <begin position="61"/>
        <end position="194"/>
    </location>
</feature>
<evidence type="ECO:0000256" key="1">
    <source>
        <dbReference type="SAM" id="MobiDB-lite"/>
    </source>
</evidence>
<proteinExistence type="predicted"/>
<protein>
    <submittedName>
        <fullName evidence="2">Uncharacterized protein</fullName>
    </submittedName>
</protein>
<gene>
    <name evidence="2" type="ORF">QCA50_017348</name>
</gene>
<feature type="region of interest" description="Disordered" evidence="1">
    <location>
        <begin position="1"/>
        <end position="43"/>
    </location>
</feature>
<feature type="compositionally biased region" description="Polar residues" evidence="1">
    <location>
        <begin position="9"/>
        <end position="43"/>
    </location>
</feature>
<evidence type="ECO:0000313" key="3">
    <source>
        <dbReference type="Proteomes" id="UP001385951"/>
    </source>
</evidence>
<dbReference type="Proteomes" id="UP001385951">
    <property type="component" value="Unassembled WGS sequence"/>
</dbReference>
<feature type="compositionally biased region" description="Polar residues" evidence="1">
    <location>
        <begin position="61"/>
        <end position="85"/>
    </location>
</feature>
<comment type="caution">
    <text evidence="2">The sequence shown here is derived from an EMBL/GenBank/DDBJ whole genome shotgun (WGS) entry which is preliminary data.</text>
</comment>
<keyword evidence="3" id="KW-1185">Reference proteome</keyword>
<sequence>MESYAGGQNPHSATPGQSAFQQPHLGSSATAGQWSSTTMSGSLHSGIGLNTNVTSTIPPQYQVNAYSPSQGQHGPTAYPPSQFSPSLAHPTAYTAGMTSPYQLPNPPAGNSPYLQHQNPEHNHGVSPQSLVPNHGSPAPTGDHHLVRTHDAAQDVTRHEGQTMNGAKTGLPGSKKRSRQERSDESDSGDEDDEVEVVETVKRGKRVSRKDPFKKYGRIFCRLGGMFTPVIDFVQAGVDWEIGHQAALSRSNTDLSTTSQPEIDLKEVKDIEPIE</sequence>
<reference evidence="2 3" key="1">
    <citation type="submission" date="2022-09" db="EMBL/GenBank/DDBJ databases">
        <authorList>
            <person name="Palmer J.M."/>
        </authorList>
    </citation>
    <scope>NUCLEOTIDE SEQUENCE [LARGE SCALE GENOMIC DNA]</scope>
    <source>
        <strain evidence="2 3">DSM 7382</strain>
    </source>
</reference>
<organism evidence="2 3">
    <name type="scientific">Cerrena zonata</name>
    <dbReference type="NCBI Taxonomy" id="2478898"/>
    <lineage>
        <taxon>Eukaryota</taxon>
        <taxon>Fungi</taxon>
        <taxon>Dikarya</taxon>
        <taxon>Basidiomycota</taxon>
        <taxon>Agaricomycotina</taxon>
        <taxon>Agaricomycetes</taxon>
        <taxon>Polyporales</taxon>
        <taxon>Cerrenaceae</taxon>
        <taxon>Cerrena</taxon>
    </lineage>
</organism>
<dbReference type="EMBL" id="JASBNA010000057">
    <property type="protein sequence ID" value="KAK7679636.1"/>
    <property type="molecule type" value="Genomic_DNA"/>
</dbReference>
<name>A0AAW0FQN5_9APHY</name>
<evidence type="ECO:0000313" key="2">
    <source>
        <dbReference type="EMBL" id="KAK7679636.1"/>
    </source>
</evidence>
<dbReference type="AlphaFoldDB" id="A0AAW0FQN5"/>
<feature type="compositionally biased region" description="Acidic residues" evidence="1">
    <location>
        <begin position="185"/>
        <end position="194"/>
    </location>
</feature>